<protein>
    <submittedName>
        <fullName evidence="2">Uncharacterized protein</fullName>
    </submittedName>
</protein>
<dbReference type="AlphaFoldDB" id="A0AAJ8C0L0"/>
<feature type="transmembrane region" description="Helical" evidence="1">
    <location>
        <begin position="51"/>
        <end position="73"/>
    </location>
</feature>
<evidence type="ECO:0000256" key="1">
    <source>
        <dbReference type="SAM" id="Phobius"/>
    </source>
</evidence>
<organism evidence="2">
    <name type="scientific">Aspergillus niger</name>
    <dbReference type="NCBI Taxonomy" id="5061"/>
    <lineage>
        <taxon>Eukaryota</taxon>
        <taxon>Fungi</taxon>
        <taxon>Dikarya</taxon>
        <taxon>Ascomycota</taxon>
        <taxon>Pezizomycotina</taxon>
        <taxon>Eurotiomycetes</taxon>
        <taxon>Eurotiomycetidae</taxon>
        <taxon>Eurotiales</taxon>
        <taxon>Aspergillaceae</taxon>
        <taxon>Aspergillus</taxon>
        <taxon>Aspergillus subgen. Circumdati</taxon>
    </lineage>
</organism>
<keyword evidence="1" id="KW-0472">Membrane</keyword>
<sequence>MAVFLVRTKAFEGQVEMADNTTDDLGWDEGIDWIADSRWIRQADTTVISDIYRALSALLLVLVVLTIYSDGLVRMVSDGEKHY</sequence>
<gene>
    <name evidence="2" type="ORF">An18g03260</name>
</gene>
<reference evidence="2" key="1">
    <citation type="submission" date="2025-02" db="EMBL/GenBank/DDBJ databases">
        <authorList>
            <consortium name="NCBI Genome Project"/>
        </authorList>
    </citation>
    <scope>NUCLEOTIDE SEQUENCE</scope>
</reference>
<keyword evidence="1" id="KW-1133">Transmembrane helix</keyword>
<name>A0AAJ8C0L0_ASPNG</name>
<dbReference type="VEuPathDB" id="FungiDB:An18g03260"/>
<proteinExistence type="predicted"/>
<reference evidence="2" key="2">
    <citation type="submission" date="2025-08" db="UniProtKB">
        <authorList>
            <consortium name="RefSeq"/>
        </authorList>
    </citation>
    <scope>IDENTIFICATION</scope>
</reference>
<dbReference type="GeneID" id="84593690"/>
<dbReference type="KEGG" id="ang:An18g03260"/>
<accession>A0AAJ8C0L0</accession>
<keyword evidence="1" id="KW-0812">Transmembrane</keyword>
<evidence type="ECO:0000313" key="2">
    <source>
        <dbReference type="RefSeq" id="XP_059605655.1"/>
    </source>
</evidence>
<dbReference type="RefSeq" id="XP_059605655.1">
    <property type="nucleotide sequence ID" value="XM_059745707.1"/>
</dbReference>